<keyword evidence="3" id="KW-1185">Reference proteome</keyword>
<keyword evidence="1" id="KW-1133">Transmembrane helix</keyword>
<evidence type="ECO:0000313" key="3">
    <source>
        <dbReference type="Proteomes" id="UP001153620"/>
    </source>
</evidence>
<keyword evidence="1" id="KW-0812">Transmembrane</keyword>
<name>A0A9N9RQS0_9DIPT</name>
<dbReference type="PANTHER" id="PTHR12444">
    <property type="entry name" value="PROTEIN EFR3 HOMOLOG CMP44E"/>
    <property type="match status" value="1"/>
</dbReference>
<proteinExistence type="predicted"/>
<evidence type="ECO:0000313" key="2">
    <source>
        <dbReference type="EMBL" id="CAG9801226.1"/>
    </source>
</evidence>
<dbReference type="GO" id="GO:0005886">
    <property type="term" value="C:plasma membrane"/>
    <property type="evidence" value="ECO:0007669"/>
    <property type="project" value="TreeGrafter"/>
</dbReference>
<gene>
    <name evidence="2" type="ORF">CHIRRI_LOCUS4157</name>
</gene>
<sequence length="576" mass="67187">MKLSKKSNNSEELFEQIDRLKTFCGLGIQNSEGDNSNVDVKRAHKLLKKIIIKLNQDTIPAHSTTISTIQGSYDINSAPSFKNIDDIIKCCLILISNTISHLSMRKMSKQPIIKVRQRFREILSMLIVQKFDDVTDIVMNFLRDEMFCDGFVADVFKSLWSCREQCEAILDKILNLIEELVIVNRVNEARCIVKGLSKSIDKNLVDMSSQGLSRLLSLYHLSVEELEPPNKLYHLKYGFENSLLKIFNVMEVEELTKLLPKFLKLTFETKFMTELALKEFALTLTHAFMRLSRNKIDENLQPEIFEFLLAAMTLNCKTKSSLACRYLTHLLDHFNNFDEFSTPKIFYQGTPYKIKIPSESAIKFNDDHRLLIQTSLLAAIKLHGCITSNLCAIFKVICMMIVSLPSSHTFIMIITTLMQLQTFMLDEDSSKFTQVDKNHIHAFIVSIMTLICWVTRAKSLTKYINEIVKVRFTVAPHLNPPLKKFYEYEDHHVLNYKAELFLDKWEIRYCLWNRYKLNEDRLCDVSKVEYCKSENGNEKKKGRRFKKFHLFGRRSSEHLMRIESFPSYFEEELNKI</sequence>
<dbReference type="EMBL" id="OU895877">
    <property type="protein sequence ID" value="CAG9801226.1"/>
    <property type="molecule type" value="Genomic_DNA"/>
</dbReference>
<dbReference type="GO" id="GO:0072659">
    <property type="term" value="P:protein localization to plasma membrane"/>
    <property type="evidence" value="ECO:0007669"/>
    <property type="project" value="TreeGrafter"/>
</dbReference>
<dbReference type="AlphaFoldDB" id="A0A9N9RQS0"/>
<feature type="transmembrane region" description="Helical" evidence="1">
    <location>
        <begin position="396"/>
        <end position="418"/>
    </location>
</feature>
<dbReference type="OrthoDB" id="7765283at2759"/>
<protein>
    <submittedName>
        <fullName evidence="2">Uncharacterized protein</fullName>
    </submittedName>
</protein>
<evidence type="ECO:0000256" key="1">
    <source>
        <dbReference type="SAM" id="Phobius"/>
    </source>
</evidence>
<reference evidence="2" key="1">
    <citation type="submission" date="2022-01" db="EMBL/GenBank/DDBJ databases">
        <authorList>
            <person name="King R."/>
        </authorList>
    </citation>
    <scope>NUCLEOTIDE SEQUENCE</scope>
</reference>
<feature type="transmembrane region" description="Helical" evidence="1">
    <location>
        <begin position="438"/>
        <end position="455"/>
    </location>
</feature>
<keyword evidence="1" id="KW-0472">Membrane</keyword>
<dbReference type="PANTHER" id="PTHR12444:SF9">
    <property type="entry name" value="AGAP013133-PA"/>
    <property type="match status" value="1"/>
</dbReference>
<accession>A0A9N9RQS0</accession>
<reference evidence="2" key="2">
    <citation type="submission" date="2022-10" db="EMBL/GenBank/DDBJ databases">
        <authorList>
            <consortium name="ENA_rothamsted_submissions"/>
            <consortium name="culmorum"/>
            <person name="King R."/>
        </authorList>
    </citation>
    <scope>NUCLEOTIDE SEQUENCE</scope>
</reference>
<organism evidence="2 3">
    <name type="scientific">Chironomus riparius</name>
    <dbReference type="NCBI Taxonomy" id="315576"/>
    <lineage>
        <taxon>Eukaryota</taxon>
        <taxon>Metazoa</taxon>
        <taxon>Ecdysozoa</taxon>
        <taxon>Arthropoda</taxon>
        <taxon>Hexapoda</taxon>
        <taxon>Insecta</taxon>
        <taxon>Pterygota</taxon>
        <taxon>Neoptera</taxon>
        <taxon>Endopterygota</taxon>
        <taxon>Diptera</taxon>
        <taxon>Nematocera</taxon>
        <taxon>Chironomoidea</taxon>
        <taxon>Chironomidae</taxon>
        <taxon>Chironominae</taxon>
        <taxon>Chironomus</taxon>
    </lineage>
</organism>
<dbReference type="Proteomes" id="UP001153620">
    <property type="component" value="Chromosome 1"/>
</dbReference>
<dbReference type="InterPro" id="IPR051851">
    <property type="entry name" value="EFR3_Homologs"/>
</dbReference>